<organism evidence="2 3">
    <name type="scientific">Coleophoma crateriformis</name>
    <dbReference type="NCBI Taxonomy" id="565419"/>
    <lineage>
        <taxon>Eukaryota</taxon>
        <taxon>Fungi</taxon>
        <taxon>Dikarya</taxon>
        <taxon>Ascomycota</taxon>
        <taxon>Pezizomycotina</taxon>
        <taxon>Leotiomycetes</taxon>
        <taxon>Helotiales</taxon>
        <taxon>Dermateaceae</taxon>
        <taxon>Coleophoma</taxon>
    </lineage>
</organism>
<keyword evidence="3" id="KW-1185">Reference proteome</keyword>
<protein>
    <submittedName>
        <fullName evidence="2">Uncharacterized protein</fullName>
    </submittedName>
</protein>
<evidence type="ECO:0000313" key="3">
    <source>
        <dbReference type="Proteomes" id="UP000256328"/>
    </source>
</evidence>
<dbReference type="EMBL" id="PDLN01000014">
    <property type="protein sequence ID" value="RDW67076.1"/>
    <property type="molecule type" value="Genomic_DNA"/>
</dbReference>
<evidence type="ECO:0000256" key="1">
    <source>
        <dbReference type="SAM" id="MobiDB-lite"/>
    </source>
</evidence>
<dbReference type="AlphaFoldDB" id="A0A3D8QZ49"/>
<dbReference type="Proteomes" id="UP000256328">
    <property type="component" value="Unassembled WGS sequence"/>
</dbReference>
<feature type="region of interest" description="Disordered" evidence="1">
    <location>
        <begin position="9"/>
        <end position="35"/>
    </location>
</feature>
<reference evidence="2 3" key="1">
    <citation type="journal article" date="2018" name="IMA Fungus">
        <title>IMA Genome-F 9: Draft genome sequence of Annulohypoxylon stygium, Aspergillus mulundensis, Berkeleyomyces basicola (syn. Thielaviopsis basicola), Ceratocystis smalleyi, two Cercospora beticola strains, Coleophoma cylindrospora, Fusarium fracticaudum, Phialophora cf. hyalina, and Morchella septimelata.</title>
        <authorList>
            <person name="Wingfield B.D."/>
            <person name="Bills G.F."/>
            <person name="Dong Y."/>
            <person name="Huang W."/>
            <person name="Nel W.J."/>
            <person name="Swalarsk-Parry B.S."/>
            <person name="Vaghefi N."/>
            <person name="Wilken P.M."/>
            <person name="An Z."/>
            <person name="de Beer Z.W."/>
            <person name="De Vos L."/>
            <person name="Chen L."/>
            <person name="Duong T.A."/>
            <person name="Gao Y."/>
            <person name="Hammerbacher A."/>
            <person name="Kikkert J.R."/>
            <person name="Li Y."/>
            <person name="Li H."/>
            <person name="Li K."/>
            <person name="Li Q."/>
            <person name="Liu X."/>
            <person name="Ma X."/>
            <person name="Naidoo K."/>
            <person name="Pethybridge S.J."/>
            <person name="Sun J."/>
            <person name="Steenkamp E.T."/>
            <person name="van der Nest M.A."/>
            <person name="van Wyk S."/>
            <person name="Wingfield M.J."/>
            <person name="Xiong C."/>
            <person name="Yue Q."/>
            <person name="Zhang X."/>
        </authorList>
    </citation>
    <scope>NUCLEOTIDE SEQUENCE [LARGE SCALE GENOMIC DNA]</scope>
    <source>
        <strain evidence="2 3">BP5796</strain>
    </source>
</reference>
<comment type="caution">
    <text evidence="2">The sequence shown here is derived from an EMBL/GenBank/DDBJ whole genome shotgun (WGS) entry which is preliminary data.</text>
</comment>
<accession>A0A3D8QZ49</accession>
<gene>
    <name evidence="2" type="ORF">BP5796_09825</name>
</gene>
<sequence>MADIVAADVGTVGGAHADAGPNGRGNGMTRTARIDPSGLGTVDIERVAPSGMVGVVVGMVIWTGRSSTVRGPEVAHPHTRGCRPKLPHVPPFMVVVGSTYRLVRTVDE</sequence>
<evidence type="ECO:0000313" key="2">
    <source>
        <dbReference type="EMBL" id="RDW67076.1"/>
    </source>
</evidence>
<proteinExistence type="predicted"/>
<name>A0A3D8QZ49_9HELO</name>